<name>A0A0F3NR41_9RICK</name>
<keyword evidence="2 13" id="KW-0963">Cytoplasm</keyword>
<feature type="active site" evidence="13">
    <location>
        <position position="22"/>
    </location>
</feature>
<evidence type="ECO:0000256" key="10">
    <source>
        <dbReference type="ARBA" id="ARBA00023172"/>
    </source>
</evidence>
<gene>
    <name evidence="13 15" type="primary">ruvC</name>
    <name evidence="15" type="ORF">NLO413_0764</name>
</gene>
<comment type="subcellular location">
    <subcellularLocation>
        <location evidence="13">Cytoplasm</location>
    </subcellularLocation>
</comment>
<dbReference type="PANTHER" id="PTHR30194:SF3">
    <property type="entry name" value="CROSSOVER JUNCTION ENDODEOXYRIBONUCLEASE RUVC"/>
    <property type="match status" value="1"/>
</dbReference>
<keyword evidence="6 13" id="KW-0227">DNA damage</keyword>
<keyword evidence="11 13" id="KW-0234">DNA repair</keyword>
<evidence type="ECO:0000313" key="16">
    <source>
        <dbReference type="Proteomes" id="UP000033562"/>
    </source>
</evidence>
<feature type="active site" evidence="13">
    <location>
        <position position="155"/>
    </location>
</feature>
<evidence type="ECO:0000256" key="3">
    <source>
        <dbReference type="ARBA" id="ARBA00022722"/>
    </source>
</evidence>
<sequence length="175" mass="19409">MVAFIFLCIFSQFIVKKVIGLDPGLNNTGWCILSFNNVYDISIIDSGIISTSNKNDIPDKLYKIYNSLLSITHSYEINEASIEKIFVNVNPKSSMSLCYARGISLLSLKASSIPVSEYSSTFVKKTITGNGHATKSQVLFMINSILKCNNLLIYDISDAIAVAICHIYYSKNRAL</sequence>
<dbReference type="GO" id="GO:0005737">
    <property type="term" value="C:cytoplasm"/>
    <property type="evidence" value="ECO:0007669"/>
    <property type="project" value="UniProtKB-SubCell"/>
</dbReference>
<keyword evidence="16" id="KW-1185">Reference proteome</keyword>
<dbReference type="InterPro" id="IPR012337">
    <property type="entry name" value="RNaseH-like_sf"/>
</dbReference>
<dbReference type="Proteomes" id="UP000033562">
    <property type="component" value="Unassembled WGS sequence"/>
</dbReference>
<dbReference type="NCBIfam" id="TIGR00228">
    <property type="entry name" value="ruvC"/>
    <property type="match status" value="1"/>
</dbReference>
<keyword evidence="7 13" id="KW-0378">Hydrolase</keyword>
<dbReference type="EMBL" id="LANX01000001">
    <property type="protein sequence ID" value="KJV69374.1"/>
    <property type="molecule type" value="Genomic_DNA"/>
</dbReference>
<keyword evidence="9 13" id="KW-0238">DNA-binding</keyword>
<evidence type="ECO:0000256" key="7">
    <source>
        <dbReference type="ARBA" id="ARBA00022801"/>
    </source>
</evidence>
<evidence type="ECO:0000256" key="8">
    <source>
        <dbReference type="ARBA" id="ARBA00022842"/>
    </source>
</evidence>
<evidence type="ECO:0000256" key="5">
    <source>
        <dbReference type="ARBA" id="ARBA00022759"/>
    </source>
</evidence>
<comment type="function">
    <text evidence="13">The RuvA-RuvB-RuvC complex processes Holliday junction (HJ) DNA during genetic recombination and DNA repair. Endonuclease that resolves HJ intermediates. Cleaves cruciform DNA by making single-stranded nicks across the HJ at symmetrical positions within the homologous arms, yielding a 5'-phosphate and a 3'-hydroxyl group; requires a central core of homology in the junction. The consensus cleavage sequence is 5'-(A/T)TT(C/G)-3'. Cleavage occurs on the 3'-side of the TT dinucleotide at the point of strand exchange. HJ branch migration catalyzed by RuvA-RuvB allows RuvC to scan DNA until it finds its consensus sequence, where it cleaves and resolves the cruciform DNA.</text>
</comment>
<dbReference type="SUPFAM" id="SSF53098">
    <property type="entry name" value="Ribonuclease H-like"/>
    <property type="match status" value="1"/>
</dbReference>
<evidence type="ECO:0000256" key="14">
    <source>
        <dbReference type="NCBIfam" id="TIGR00228"/>
    </source>
</evidence>
<protein>
    <recommendedName>
        <fullName evidence="13 14">Crossover junction endodeoxyribonuclease RuvC</fullName>
        <ecNumber evidence="13 14">3.1.21.10</ecNumber>
    </recommendedName>
    <alternativeName>
        <fullName evidence="13">Holliday junction nuclease RuvC</fullName>
    </alternativeName>
    <alternativeName>
        <fullName evidence="13">Holliday junction resolvase RuvC</fullName>
    </alternativeName>
</protein>
<dbReference type="OrthoDB" id="9805499at2"/>
<dbReference type="GO" id="GO:0006281">
    <property type="term" value="P:DNA repair"/>
    <property type="evidence" value="ECO:0007669"/>
    <property type="project" value="UniProtKB-UniRule"/>
</dbReference>
<dbReference type="PRINTS" id="PR00696">
    <property type="entry name" value="RSOLVASERUVC"/>
</dbReference>
<dbReference type="InterPro" id="IPR036397">
    <property type="entry name" value="RNaseH_sf"/>
</dbReference>
<dbReference type="PROSITE" id="PS01321">
    <property type="entry name" value="RUVC"/>
    <property type="match status" value="1"/>
</dbReference>
<dbReference type="GO" id="GO:0000287">
    <property type="term" value="F:magnesium ion binding"/>
    <property type="evidence" value="ECO:0007669"/>
    <property type="project" value="UniProtKB-UniRule"/>
</dbReference>
<keyword evidence="8 13" id="KW-0460">Magnesium</keyword>
<dbReference type="GO" id="GO:0008821">
    <property type="term" value="F:crossover junction DNA endonuclease activity"/>
    <property type="evidence" value="ECO:0007669"/>
    <property type="project" value="UniProtKB-UniRule"/>
</dbReference>
<keyword evidence="10 13" id="KW-0233">DNA recombination</keyword>
<evidence type="ECO:0000256" key="1">
    <source>
        <dbReference type="ARBA" id="ARBA00009518"/>
    </source>
</evidence>
<evidence type="ECO:0000256" key="12">
    <source>
        <dbReference type="ARBA" id="ARBA00029354"/>
    </source>
</evidence>
<feature type="active site" evidence="13">
    <location>
        <position position="83"/>
    </location>
</feature>
<feature type="binding site" evidence="13">
    <location>
        <position position="155"/>
    </location>
    <ligand>
        <name>Mg(2+)</name>
        <dbReference type="ChEBI" id="CHEBI:18420"/>
        <label>1</label>
    </ligand>
</feature>
<evidence type="ECO:0000256" key="4">
    <source>
        <dbReference type="ARBA" id="ARBA00022723"/>
    </source>
</evidence>
<dbReference type="AlphaFoldDB" id="A0A0F3NR41"/>
<proteinExistence type="inferred from homology"/>
<dbReference type="PANTHER" id="PTHR30194">
    <property type="entry name" value="CROSSOVER JUNCTION ENDODEOXYRIBONUCLEASE RUVC"/>
    <property type="match status" value="1"/>
</dbReference>
<dbReference type="Pfam" id="PF02075">
    <property type="entry name" value="RuvC"/>
    <property type="match status" value="1"/>
</dbReference>
<evidence type="ECO:0000256" key="13">
    <source>
        <dbReference type="HAMAP-Rule" id="MF_00034"/>
    </source>
</evidence>
<dbReference type="Gene3D" id="3.30.420.10">
    <property type="entry name" value="Ribonuclease H-like superfamily/Ribonuclease H"/>
    <property type="match status" value="1"/>
</dbReference>
<evidence type="ECO:0000313" key="15">
    <source>
        <dbReference type="EMBL" id="KJV69374.1"/>
    </source>
</evidence>
<keyword evidence="5 13" id="KW-0255">Endonuclease</keyword>
<reference evidence="15 16" key="1">
    <citation type="submission" date="2015-02" db="EMBL/GenBank/DDBJ databases">
        <title>Genome Sequencing of Rickettsiales.</title>
        <authorList>
            <person name="Daugherty S.C."/>
            <person name="Su Q."/>
            <person name="Abolude K."/>
            <person name="Beier-Sexton M."/>
            <person name="Carlyon J.A."/>
            <person name="Carter R."/>
            <person name="Day N.P."/>
            <person name="Dumler S.J."/>
            <person name="Dyachenko V."/>
            <person name="Godinez A."/>
            <person name="Kurtti T.J."/>
            <person name="Lichay M."/>
            <person name="Mullins K.E."/>
            <person name="Ott S."/>
            <person name="Pappas-Brown V."/>
            <person name="Paris D.H."/>
            <person name="Patel P."/>
            <person name="Richards A.L."/>
            <person name="Sadzewicz L."/>
            <person name="Sears K."/>
            <person name="Seidman D."/>
            <person name="Sengamalay N."/>
            <person name="Stenos J."/>
            <person name="Tallon L.J."/>
            <person name="Vincent G."/>
            <person name="Fraser C.M."/>
            <person name="Munderloh U."/>
            <person name="Dunning-Hotopp J.C."/>
        </authorList>
    </citation>
    <scope>NUCLEOTIDE SEQUENCE [LARGE SCALE GENOMIC DNA]</scope>
    <source>
        <strain evidence="15 16">RAC413</strain>
    </source>
</reference>
<dbReference type="CDD" id="cd16962">
    <property type="entry name" value="RuvC"/>
    <property type="match status" value="1"/>
</dbReference>
<comment type="subunit">
    <text evidence="13">Homodimer which binds Holliday junction (HJ) DNA. The HJ becomes 2-fold symmetrical on binding to RuvC with unstacked arms; it has a different conformation from HJ DNA in complex with RuvA. In the full resolvosome a probable DNA-RuvA(4)-RuvB(12)-RuvC(2) complex forms which resolves the HJ.</text>
</comment>
<dbReference type="GO" id="GO:0006310">
    <property type="term" value="P:DNA recombination"/>
    <property type="evidence" value="ECO:0007669"/>
    <property type="project" value="UniProtKB-UniRule"/>
</dbReference>
<keyword evidence="3 13" id="KW-0540">Nuclease</keyword>
<comment type="caution">
    <text evidence="15">The sequence shown here is derived from an EMBL/GenBank/DDBJ whole genome shotgun (WGS) entry which is preliminary data.</text>
</comment>
<comment type="similarity">
    <text evidence="1 13">Belongs to the RuvC family.</text>
</comment>
<feature type="binding site" evidence="13">
    <location>
        <position position="83"/>
    </location>
    <ligand>
        <name>Mg(2+)</name>
        <dbReference type="ChEBI" id="CHEBI:18420"/>
        <label>2</label>
    </ligand>
</feature>
<evidence type="ECO:0000256" key="6">
    <source>
        <dbReference type="ARBA" id="ARBA00022763"/>
    </source>
</evidence>
<dbReference type="PATRIC" id="fig|1359163.3.peg.735"/>
<comment type="cofactor">
    <cofactor evidence="13">
        <name>Mg(2+)</name>
        <dbReference type="ChEBI" id="CHEBI:18420"/>
    </cofactor>
    <text evidence="13">Binds 2 Mg(2+) ion per subunit.</text>
</comment>
<dbReference type="InterPro" id="IPR002176">
    <property type="entry name" value="X-over_junc_endoDNase_RuvC"/>
</dbReference>
<evidence type="ECO:0000256" key="9">
    <source>
        <dbReference type="ARBA" id="ARBA00023125"/>
    </source>
</evidence>
<evidence type="ECO:0000256" key="11">
    <source>
        <dbReference type="ARBA" id="ARBA00023204"/>
    </source>
</evidence>
<evidence type="ECO:0000256" key="2">
    <source>
        <dbReference type="ARBA" id="ARBA00022490"/>
    </source>
</evidence>
<feature type="binding site" evidence="13">
    <location>
        <position position="22"/>
    </location>
    <ligand>
        <name>Mg(2+)</name>
        <dbReference type="ChEBI" id="CHEBI:18420"/>
        <label>1</label>
    </ligand>
</feature>
<comment type="catalytic activity">
    <reaction evidence="12 13">
        <text>Endonucleolytic cleavage at a junction such as a reciprocal single-stranded crossover between two homologous DNA duplexes (Holliday junction).</text>
        <dbReference type="EC" id="3.1.21.10"/>
    </reaction>
</comment>
<dbReference type="HAMAP" id="MF_00034">
    <property type="entry name" value="RuvC"/>
    <property type="match status" value="1"/>
</dbReference>
<dbReference type="FunFam" id="3.30.420.10:FF:000002">
    <property type="entry name" value="Crossover junction endodeoxyribonuclease RuvC"/>
    <property type="match status" value="1"/>
</dbReference>
<dbReference type="GO" id="GO:0009432">
    <property type="term" value="P:SOS response"/>
    <property type="evidence" value="ECO:0007669"/>
    <property type="project" value="UniProtKB-ARBA"/>
</dbReference>
<keyword evidence="4 13" id="KW-0479">Metal-binding</keyword>
<dbReference type="InterPro" id="IPR020563">
    <property type="entry name" value="X-over_junc_endoDNase_Mg_BS"/>
</dbReference>
<dbReference type="STRING" id="1359163.NLO413_0764"/>
<accession>A0A0F3NR41</accession>
<dbReference type="GO" id="GO:0048476">
    <property type="term" value="C:Holliday junction resolvase complex"/>
    <property type="evidence" value="ECO:0007669"/>
    <property type="project" value="UniProtKB-UniRule"/>
</dbReference>
<dbReference type="GO" id="GO:0003677">
    <property type="term" value="F:DNA binding"/>
    <property type="evidence" value="ECO:0007669"/>
    <property type="project" value="UniProtKB-KW"/>
</dbReference>
<organism evidence="15 16">
    <name type="scientific">Candidatus Neoehrlichia procyonis str. RAC413</name>
    <dbReference type="NCBI Taxonomy" id="1359163"/>
    <lineage>
        <taxon>Bacteria</taxon>
        <taxon>Pseudomonadati</taxon>
        <taxon>Pseudomonadota</taxon>
        <taxon>Alphaproteobacteria</taxon>
        <taxon>Rickettsiales</taxon>
        <taxon>Anaplasmataceae</taxon>
        <taxon>Candidatus Neoehrlichia</taxon>
    </lineage>
</organism>
<dbReference type="EC" id="3.1.21.10" evidence="13 14"/>